<evidence type="ECO:0000256" key="2">
    <source>
        <dbReference type="ARBA" id="ARBA00022573"/>
    </source>
</evidence>
<evidence type="ECO:0000313" key="8">
    <source>
        <dbReference type="EMBL" id="KUG28844.1"/>
    </source>
</evidence>
<dbReference type="SUPFAM" id="SSF52540">
    <property type="entry name" value="P-loop containing nucleoside triphosphate hydrolases"/>
    <property type="match status" value="1"/>
</dbReference>
<keyword evidence="3" id="KW-0315">Glutamine amidotransferase</keyword>
<dbReference type="PANTHER" id="PTHR21343:SF1">
    <property type="entry name" value="COBYRIC ACID SYNTHASE"/>
    <property type="match status" value="1"/>
</dbReference>
<organism evidence="8">
    <name type="scientific">hydrocarbon metagenome</name>
    <dbReference type="NCBI Taxonomy" id="938273"/>
    <lineage>
        <taxon>unclassified sequences</taxon>
        <taxon>metagenomes</taxon>
        <taxon>ecological metagenomes</taxon>
    </lineage>
</organism>
<dbReference type="NCBIfam" id="TIGR00313">
    <property type="entry name" value="cobQ"/>
    <property type="match status" value="1"/>
</dbReference>
<dbReference type="NCBIfam" id="NF001989">
    <property type="entry name" value="PRK00784.1"/>
    <property type="match status" value="1"/>
</dbReference>
<comment type="pathway">
    <text evidence="1">Cofactor biosynthesis; adenosylcobalamin biosynthesis.</text>
</comment>
<dbReference type="Pfam" id="PF01656">
    <property type="entry name" value="CbiA"/>
    <property type="match status" value="1"/>
</dbReference>
<dbReference type="EMBL" id="LNQE01000170">
    <property type="protein sequence ID" value="KUG28844.1"/>
    <property type="molecule type" value="Genomic_DNA"/>
</dbReference>
<dbReference type="SUPFAM" id="SSF53383">
    <property type="entry name" value="PLP-dependent transferases"/>
    <property type="match status" value="1"/>
</dbReference>
<dbReference type="InterPro" id="IPR004838">
    <property type="entry name" value="NHTrfase_class1_PyrdxlP-BS"/>
</dbReference>
<dbReference type="Pfam" id="PF07685">
    <property type="entry name" value="GATase_3"/>
    <property type="match status" value="1"/>
</dbReference>
<dbReference type="InterPro" id="IPR047045">
    <property type="entry name" value="CobQ_N"/>
</dbReference>
<dbReference type="InterPro" id="IPR033949">
    <property type="entry name" value="CobQ_GATase1"/>
</dbReference>
<evidence type="ECO:0000256" key="4">
    <source>
        <dbReference type="SAM" id="MobiDB-lite"/>
    </source>
</evidence>
<dbReference type="PANTHER" id="PTHR21343">
    <property type="entry name" value="DETHIOBIOTIN SYNTHETASE"/>
    <property type="match status" value="1"/>
</dbReference>
<dbReference type="GO" id="GO:0009236">
    <property type="term" value="P:cobalamin biosynthetic process"/>
    <property type="evidence" value="ECO:0007669"/>
    <property type="project" value="UniProtKB-UniPathway"/>
</dbReference>
<dbReference type="Gene3D" id="3.40.50.300">
    <property type="entry name" value="P-loop containing nucleotide triphosphate hydrolases"/>
    <property type="match status" value="1"/>
</dbReference>
<dbReference type="UniPathway" id="UPA00148"/>
<dbReference type="InterPro" id="IPR015422">
    <property type="entry name" value="PyrdxlP-dep_Trfase_small"/>
</dbReference>
<dbReference type="GO" id="GO:0030170">
    <property type="term" value="F:pyridoxal phosphate binding"/>
    <property type="evidence" value="ECO:0007669"/>
    <property type="project" value="InterPro"/>
</dbReference>
<dbReference type="Pfam" id="PF00155">
    <property type="entry name" value="Aminotran_1_2"/>
    <property type="match status" value="1"/>
</dbReference>
<evidence type="ECO:0000256" key="3">
    <source>
        <dbReference type="ARBA" id="ARBA00022962"/>
    </source>
</evidence>
<dbReference type="Gene3D" id="3.40.640.10">
    <property type="entry name" value="Type I PLP-dependent aspartate aminotransferase-like (Major domain)"/>
    <property type="match status" value="1"/>
</dbReference>
<reference evidence="8" key="1">
    <citation type="journal article" date="2015" name="Proc. Natl. Acad. Sci. U.S.A.">
        <title>Networks of energetic and metabolic interactions define dynamics in microbial communities.</title>
        <authorList>
            <person name="Embree M."/>
            <person name="Liu J.K."/>
            <person name="Al-Bassam M.M."/>
            <person name="Zengler K."/>
        </authorList>
    </citation>
    <scope>NUCLEOTIDE SEQUENCE</scope>
</reference>
<dbReference type="InterPro" id="IPR029062">
    <property type="entry name" value="Class_I_gatase-like"/>
</dbReference>
<feature type="domain" description="CobB/CobQ-like glutamine amidotransferase" evidence="7">
    <location>
        <begin position="645"/>
        <end position="837"/>
    </location>
</feature>
<dbReference type="InterPro" id="IPR015424">
    <property type="entry name" value="PyrdxlP-dep_Trfase"/>
</dbReference>
<keyword evidence="2" id="KW-0169">Cobalamin biosynthesis</keyword>
<gene>
    <name evidence="8" type="ORF">ASZ90_001282</name>
</gene>
<dbReference type="CDD" id="cd05389">
    <property type="entry name" value="CobQ_N"/>
    <property type="match status" value="1"/>
</dbReference>
<accession>A0A0W8G732</accession>
<dbReference type="InterPro" id="IPR002586">
    <property type="entry name" value="CobQ/CobB/MinD/ParA_Nub-bd_dom"/>
</dbReference>
<evidence type="ECO:0000256" key="1">
    <source>
        <dbReference type="ARBA" id="ARBA00004953"/>
    </source>
</evidence>
<dbReference type="InterPro" id="IPR015421">
    <property type="entry name" value="PyrdxlP-dep_Trfase_major"/>
</dbReference>
<dbReference type="InterPro" id="IPR011698">
    <property type="entry name" value="GATase_3"/>
</dbReference>
<protein>
    <submittedName>
        <fullName evidence="8">Cobyric acid synthase</fullName>
    </submittedName>
</protein>
<dbReference type="InterPro" id="IPR004839">
    <property type="entry name" value="Aminotransferase_I/II_large"/>
</dbReference>
<dbReference type="SUPFAM" id="SSF52317">
    <property type="entry name" value="Class I glutamine amidotransferase-like"/>
    <property type="match status" value="1"/>
</dbReference>
<feature type="domain" description="Aminotransferase class I/classII large" evidence="5">
    <location>
        <begin position="26"/>
        <end position="363"/>
    </location>
</feature>
<feature type="domain" description="CobQ/CobB/MinD/ParA nucleotide binding" evidence="6">
    <location>
        <begin position="395"/>
        <end position="620"/>
    </location>
</feature>
<evidence type="ECO:0000259" key="7">
    <source>
        <dbReference type="Pfam" id="PF07685"/>
    </source>
</evidence>
<proteinExistence type="inferred from homology"/>
<sequence length="889" mass="94763">MPHDVPFTHGGHVLALAASCGRDPADILDFSASMNPLGPPQALRAVVSRAVSGLTRYPDPESAGLVAVASRRYGVARETLLAGNGTSDLLFALARAARGRCGSGHADGPAWSRAVIVAPCYVDYRRACERAGLAVTTFLTRPEREFVLDFAALAAALPESPALVFLGRPQNPTGQDFPDAPLRELAAARPDCLFVVDEAFADFVPDVVSLTRERPVNVVVLLSLTKSFAVPGLRLGLCAAGAALLGRVREELAPWPVNAVAQAVGQAFLEDAAFLDRTREETARLREALAGGLADLPGVRVFPSRANFLLCRLEGDPDAAVVLRDGLLAGHGLAIRACADFEGLSGRYFRVAVRGDEDNARLLAAMGRLLDPDRPRPHRPYPSNLPNRPRRTPAIMLQGTASNVGKSVLAAALCRILHRRGLSVAPFKAQNMSLNSGVTPDGLEMGRAQILQARACGLAPEAAMNPVLLKPTSETGSQVIVMGRPVGNMDARTYFARKRELFSTVTAAYDGLAARHEVMVLEGAGSPAEINLMRHDIVNMAMAAHAGAAVLLVADIDRGGSFAALAGTMELLPEAARERVCGFVLNRFRGDPRLLGDGPEHLFRLTGKRVWGVVPHVANLGLPEEDSVSLKAGGLLPLRRDADLDVAVIDLPHISNFTDCDALLVEPDTSVRLVRRPQDMAGGPGPDVPDALILPGSKNTLADLAWLRDTGLDREILALAASGRCEVVGICAGLQMLGHEVRDPLGLESGREREAGLGLLPLVTELAPEKTLRFVTARHLPTGCALAGYEIHHGVTRPAASGLAEAVRREDGQALGHVRQDGLVWGSYLHGLFDADAFRRAWLDGLRRRKGLAPRTVPTSYDLEPALSRLADVVEERLDMRAVAAVLGV</sequence>
<dbReference type="Gene3D" id="3.40.50.880">
    <property type="match status" value="1"/>
</dbReference>
<dbReference type="CDD" id="cd00609">
    <property type="entry name" value="AAT_like"/>
    <property type="match status" value="1"/>
</dbReference>
<comment type="caution">
    <text evidence="8">The sequence shown here is derived from an EMBL/GenBank/DDBJ whole genome shotgun (WGS) entry which is preliminary data.</text>
</comment>
<dbReference type="InterPro" id="IPR004459">
    <property type="entry name" value="CobQ_synth"/>
</dbReference>
<evidence type="ECO:0000259" key="6">
    <source>
        <dbReference type="Pfam" id="PF01656"/>
    </source>
</evidence>
<evidence type="ECO:0000259" key="5">
    <source>
        <dbReference type="Pfam" id="PF00155"/>
    </source>
</evidence>
<dbReference type="InterPro" id="IPR027417">
    <property type="entry name" value="P-loop_NTPase"/>
</dbReference>
<dbReference type="PROSITE" id="PS00105">
    <property type="entry name" value="AA_TRANSFER_CLASS_1"/>
    <property type="match status" value="1"/>
</dbReference>
<dbReference type="HAMAP" id="MF_00028">
    <property type="entry name" value="CobQ"/>
    <property type="match status" value="1"/>
</dbReference>
<dbReference type="PROSITE" id="PS51274">
    <property type="entry name" value="GATASE_COBBQ"/>
    <property type="match status" value="1"/>
</dbReference>
<dbReference type="CDD" id="cd01750">
    <property type="entry name" value="GATase1_CobQ"/>
    <property type="match status" value="1"/>
</dbReference>
<feature type="region of interest" description="Disordered" evidence="4">
    <location>
        <begin position="371"/>
        <end position="391"/>
    </location>
</feature>
<dbReference type="Gene3D" id="3.90.1150.10">
    <property type="entry name" value="Aspartate Aminotransferase, domain 1"/>
    <property type="match status" value="1"/>
</dbReference>
<dbReference type="GO" id="GO:0003824">
    <property type="term" value="F:catalytic activity"/>
    <property type="evidence" value="ECO:0007669"/>
    <property type="project" value="InterPro"/>
</dbReference>
<dbReference type="AlphaFoldDB" id="A0A0W8G732"/>
<name>A0A0W8G732_9ZZZZ</name>